<keyword evidence="3" id="KW-1185">Reference proteome</keyword>
<evidence type="ECO:0000256" key="1">
    <source>
        <dbReference type="SAM" id="MobiDB-lite"/>
    </source>
</evidence>
<feature type="region of interest" description="Disordered" evidence="1">
    <location>
        <begin position="178"/>
        <end position="230"/>
    </location>
</feature>
<dbReference type="VEuPathDB" id="PiroplasmaDB:BBOV_IV002170"/>
<reference evidence="2 3" key="1">
    <citation type="journal article" date="2007" name="PLoS Pathog.">
        <title>Genome sequence of Babesia bovis and comparative analysis of apicomplexan hemoprotozoa.</title>
        <authorList>
            <person name="Brayton K.A."/>
            <person name="Lau A.O.T."/>
            <person name="Herndon D.R."/>
            <person name="Hannick L."/>
            <person name="Kappmeyer L.S."/>
            <person name="Berens S.J."/>
            <person name="Bidwell S.L."/>
            <person name="Brown W.C."/>
            <person name="Crabtree J."/>
            <person name="Fadrosh D."/>
            <person name="Feldblum T."/>
            <person name="Forberger H.A."/>
            <person name="Haas B.J."/>
            <person name="Howell J.M."/>
            <person name="Khouri H."/>
            <person name="Koo H."/>
            <person name="Mann D.J."/>
            <person name="Norimine J."/>
            <person name="Paulsen I.T."/>
            <person name="Radune D."/>
            <person name="Ren Q."/>
            <person name="Smith R.K. Jr."/>
            <person name="Suarez C.E."/>
            <person name="White O."/>
            <person name="Wortman J.R."/>
            <person name="Knowles D.P. Jr."/>
            <person name="McElwain T.F."/>
            <person name="Nene V.M."/>
        </authorList>
    </citation>
    <scope>NUCLEOTIDE SEQUENCE [LARGE SCALE GENOMIC DNA]</scope>
    <source>
        <strain evidence="2">T2Bo</strain>
    </source>
</reference>
<reference evidence="3" key="3">
    <citation type="journal article" date="2021" name="Int. J. Parasitol.">
        <title>Comparative analysis of gene expression between Babesia bovis blood stages and kinetes allowed by improved genome annotation.</title>
        <authorList>
            <person name="Ueti M.W."/>
            <person name="Johnson W.C."/>
            <person name="Kappmeyer L.S."/>
            <person name="Herndon D.R."/>
            <person name="Mousel M.R."/>
            <person name="Reif K.E."/>
            <person name="Taus N.S."/>
            <person name="Ifeonu O.O."/>
            <person name="Silva J.C."/>
            <person name="Suarez C.E."/>
            <person name="Brayton K.A."/>
        </authorList>
    </citation>
    <scope>NUCLEOTIDE SEQUENCE [LARGE SCALE GENOMIC DNA]</scope>
</reference>
<accession>A7AVI8</accession>
<evidence type="ECO:0000313" key="3">
    <source>
        <dbReference type="Proteomes" id="UP000002173"/>
    </source>
</evidence>
<feature type="compositionally biased region" description="Polar residues" evidence="1">
    <location>
        <begin position="214"/>
        <end position="229"/>
    </location>
</feature>
<proteinExistence type="predicted"/>
<protein>
    <submittedName>
        <fullName evidence="2">Uncharacterized protein</fullName>
    </submittedName>
</protein>
<dbReference type="AlphaFoldDB" id="A7AVI8"/>
<dbReference type="GeneID" id="5477601"/>
<dbReference type="EMBL" id="AAXT01000004">
    <property type="protein sequence ID" value="EDO05814.1"/>
    <property type="molecule type" value="Genomic_DNA"/>
</dbReference>
<dbReference type="InParanoid" id="A7AVI8"/>
<reference evidence="3" key="2">
    <citation type="journal article" date="2020" name="Data Brief">
        <title>Transcriptome dataset of Babesia bovis life stages within vertebrate and invertebrate hosts.</title>
        <authorList>
            <person name="Ueti M.W."/>
            <person name="Johnson W.C."/>
            <person name="Kappmeyer L.S."/>
            <person name="Herndon D.R."/>
            <person name="Mousel M.R."/>
            <person name="Reif K.E."/>
            <person name="Taus N.S."/>
            <person name="Ifeonu O.O."/>
            <person name="Silva J.C."/>
            <person name="Suarez C.E."/>
            <person name="Brayton K.A."/>
        </authorList>
    </citation>
    <scope>NUCLEOTIDE SEQUENCE [LARGE SCALE GENOMIC DNA]</scope>
</reference>
<comment type="caution">
    <text evidence="2">The sequence shown here is derived from an EMBL/GenBank/DDBJ whole genome shotgun (WGS) entry which is preliminary data.</text>
</comment>
<dbReference type="Proteomes" id="UP000002173">
    <property type="component" value="Unassembled WGS sequence"/>
</dbReference>
<name>A7AVI8_BABBO</name>
<sequence length="460" mass="50663">MDVIKAMFPTRDPEESQMMVDVSLKAVRAYIQDDDTIHIIEGQQEHGSTGDNNLLKCSNKISKNRKMLNHPVMIKRMPDMILSYVENNAKRRRVESDEHQLNDISAHNDTNISDSSTFISSNDELAYSFDDDLYAELERFIESQYDSLAGCSQNEMNPDMPGLNSTTENICADIYPSEDRSFEKSSAPGPNTGGNIDELRNWATPDAISLSDGHASSPSQTNNNGSSTVDDADVIIGEVSSSTSVVTGRTEVHDVMNSDNVSNDGRNSASAVPGFDNRVASASTLPEFATLVQCSSSPKENNSEFSVYFGPTPSFPLVLLINVKVAQDIYLNLGYDFIHTRNMNNAMGTYTGFAISRENVLNYRISGVIDASRHESTLFIEPPNALLSEVESFRCNDNLWHYVIIHTVCIGAGVPTVTQTIYQEVMDGNSPTYKKLDSIDAAAWALFAMMRSSNPYSAVT</sequence>
<evidence type="ECO:0000313" key="2">
    <source>
        <dbReference type="EMBL" id="EDO05814.1"/>
    </source>
</evidence>
<dbReference type="KEGG" id="bbo:BBOV_IV002170"/>
<gene>
    <name evidence="2" type="ORF">BBOV_IV002170</name>
</gene>
<organism evidence="2 3">
    <name type="scientific">Babesia bovis</name>
    <dbReference type="NCBI Taxonomy" id="5865"/>
    <lineage>
        <taxon>Eukaryota</taxon>
        <taxon>Sar</taxon>
        <taxon>Alveolata</taxon>
        <taxon>Apicomplexa</taxon>
        <taxon>Aconoidasida</taxon>
        <taxon>Piroplasmida</taxon>
        <taxon>Babesiidae</taxon>
        <taxon>Babesia</taxon>
    </lineage>
</organism>